<dbReference type="Proteomes" id="UP000299102">
    <property type="component" value="Unassembled WGS sequence"/>
</dbReference>
<feature type="region of interest" description="Disordered" evidence="1">
    <location>
        <begin position="134"/>
        <end position="179"/>
    </location>
</feature>
<keyword evidence="2" id="KW-0472">Membrane</keyword>
<protein>
    <submittedName>
        <fullName evidence="3">Uncharacterized protein</fullName>
    </submittedName>
</protein>
<evidence type="ECO:0000256" key="2">
    <source>
        <dbReference type="SAM" id="Phobius"/>
    </source>
</evidence>
<proteinExistence type="predicted"/>
<reference evidence="3 4" key="1">
    <citation type="journal article" date="2019" name="Commun. Biol.">
        <title>The bagworm genome reveals a unique fibroin gene that provides high tensile strength.</title>
        <authorList>
            <person name="Kono N."/>
            <person name="Nakamura H."/>
            <person name="Ohtoshi R."/>
            <person name="Tomita M."/>
            <person name="Numata K."/>
            <person name="Arakawa K."/>
        </authorList>
    </citation>
    <scope>NUCLEOTIDE SEQUENCE [LARGE SCALE GENOMIC DNA]</scope>
</reference>
<evidence type="ECO:0000256" key="1">
    <source>
        <dbReference type="SAM" id="MobiDB-lite"/>
    </source>
</evidence>
<feature type="transmembrane region" description="Helical" evidence="2">
    <location>
        <begin position="215"/>
        <end position="234"/>
    </location>
</feature>
<organism evidence="3 4">
    <name type="scientific">Eumeta variegata</name>
    <name type="common">Bagworm moth</name>
    <name type="synonym">Eumeta japonica</name>
    <dbReference type="NCBI Taxonomy" id="151549"/>
    <lineage>
        <taxon>Eukaryota</taxon>
        <taxon>Metazoa</taxon>
        <taxon>Ecdysozoa</taxon>
        <taxon>Arthropoda</taxon>
        <taxon>Hexapoda</taxon>
        <taxon>Insecta</taxon>
        <taxon>Pterygota</taxon>
        <taxon>Neoptera</taxon>
        <taxon>Endopterygota</taxon>
        <taxon>Lepidoptera</taxon>
        <taxon>Glossata</taxon>
        <taxon>Ditrysia</taxon>
        <taxon>Tineoidea</taxon>
        <taxon>Psychidae</taxon>
        <taxon>Oiketicinae</taxon>
        <taxon>Eumeta</taxon>
    </lineage>
</organism>
<comment type="caution">
    <text evidence="3">The sequence shown here is derived from an EMBL/GenBank/DDBJ whole genome shotgun (WGS) entry which is preliminary data.</text>
</comment>
<gene>
    <name evidence="3" type="ORF">EVAR_85457_1</name>
</gene>
<keyword evidence="2" id="KW-1133">Transmembrane helix</keyword>
<dbReference type="EMBL" id="BGZK01000577">
    <property type="protein sequence ID" value="GBP51244.1"/>
    <property type="molecule type" value="Genomic_DNA"/>
</dbReference>
<dbReference type="AlphaFoldDB" id="A0A4C1WMA3"/>
<evidence type="ECO:0000313" key="3">
    <source>
        <dbReference type="EMBL" id="GBP51244.1"/>
    </source>
</evidence>
<accession>A0A4C1WMA3</accession>
<feature type="region of interest" description="Disordered" evidence="1">
    <location>
        <begin position="100"/>
        <end position="120"/>
    </location>
</feature>
<keyword evidence="2" id="KW-0812">Transmembrane</keyword>
<sequence length="248" mass="27414">MKFLLLPEAICYCLRRYMRDGKSVSAFSDSEHVTYRRFGEKKARRPPAAGAAAVRRRAPPAFCVSVLTEGVGRLIKHLFALRGIHRVYVQFWSIKCKSTVRPPSESAHTPRAPRPATPVATRLSLQVKFKIPTFRIGNDSGPQSTGAAQSKHGRGSSGHRISGGGGTDWGRSPVRLTSGKNRGRITCAACPRRPPALTPRAPPPARPPSLRRDRYIAFAFGAILQCTGYVCLHIRFKILYDFYRCVIG</sequence>
<keyword evidence="4" id="KW-1185">Reference proteome</keyword>
<name>A0A4C1WMA3_EUMVA</name>
<evidence type="ECO:0000313" key="4">
    <source>
        <dbReference type="Proteomes" id="UP000299102"/>
    </source>
</evidence>